<keyword evidence="6" id="KW-0963">Cytoplasm</keyword>
<dbReference type="EC" id="5.4.2.8" evidence="5"/>
<evidence type="ECO:0000256" key="4">
    <source>
        <dbReference type="ARBA" id="ARBA00011738"/>
    </source>
</evidence>
<dbReference type="NCBIfam" id="TIGR01484">
    <property type="entry name" value="HAD-SF-IIB"/>
    <property type="match status" value="1"/>
</dbReference>
<protein>
    <recommendedName>
        <fullName evidence="5">phosphomannomutase</fullName>
        <ecNumber evidence="5">5.4.2.8</ecNumber>
    </recommendedName>
</protein>
<dbReference type="EMBL" id="KY523104">
    <property type="protein sequence ID" value="QKU34932.1"/>
    <property type="molecule type" value="Genomic_DNA"/>
</dbReference>
<name>A0A6N1NXN1_9VIRU</name>
<comment type="subunit">
    <text evidence="4">Homodimer.</text>
</comment>
<keyword evidence="7" id="KW-0479">Metal-binding</keyword>
<reference evidence="10" key="2">
    <citation type="journal article" date="2018" name="Nat. Commun.">
        <title>Tailed giant Tupanvirus possesses the most complete translational apparatus of the known virosphere.</title>
        <authorList>
            <person name="Abrahao J."/>
            <person name="Silva L."/>
            <person name="Silva L.S."/>
            <person name="Khalil J.Y.B."/>
            <person name="Rodrigues R."/>
            <person name="Arantes T."/>
            <person name="Assis F."/>
            <person name="Boratto P."/>
            <person name="Andrade M."/>
            <person name="Kroon E.G."/>
            <person name="Ribeiro B."/>
            <person name="Bergier I."/>
            <person name="Seligmann H."/>
            <person name="Ghigo E."/>
            <person name="Colson P."/>
            <person name="Levasseur A."/>
            <person name="Kroemer G."/>
            <person name="Raoult D."/>
            <person name="La Scola B."/>
        </authorList>
    </citation>
    <scope>NUCLEOTIDE SEQUENCE [LARGE SCALE GENOMIC DNA]</scope>
    <source>
        <strain evidence="10">Soda lake</strain>
    </source>
</reference>
<dbReference type="Pfam" id="PF03332">
    <property type="entry name" value="PMM"/>
    <property type="match status" value="1"/>
</dbReference>
<dbReference type="InterPro" id="IPR043169">
    <property type="entry name" value="PMM_cap"/>
</dbReference>
<reference evidence="10" key="1">
    <citation type="submission" date="2017-01" db="EMBL/GenBank/DDBJ databases">
        <authorList>
            <person name="Assis F.L."/>
            <person name="Abrahao J.S."/>
            <person name="Silva L."/>
            <person name="Khalil J.B."/>
            <person name="Rodrigues R."/>
            <person name="Silva L.S."/>
            <person name="Arantes T."/>
            <person name="Boratto P."/>
            <person name="Andrade M."/>
            <person name="Kroon E.G."/>
            <person name="Ribeiro B."/>
            <person name="Bergier I."/>
            <person name="Seligmann H."/>
            <person name="Ghigo E."/>
            <person name="Colson P."/>
            <person name="Levasseur A."/>
            <person name="Raoult D."/>
            <person name="Scola B.L."/>
        </authorList>
    </citation>
    <scope>NUCLEOTIDE SEQUENCE</scope>
    <source>
        <strain evidence="10">Soda lake</strain>
    </source>
</reference>
<proteinExistence type="inferred from homology"/>
<dbReference type="PANTHER" id="PTHR10466:SF0">
    <property type="entry name" value="PHOSPHOMANNOMUTASE"/>
    <property type="match status" value="1"/>
</dbReference>
<evidence type="ECO:0000256" key="5">
    <source>
        <dbReference type="ARBA" id="ARBA00012730"/>
    </source>
</evidence>
<evidence type="ECO:0000256" key="1">
    <source>
        <dbReference type="ARBA" id="ARBA00004496"/>
    </source>
</evidence>
<dbReference type="InterPro" id="IPR023214">
    <property type="entry name" value="HAD_sf"/>
</dbReference>
<comment type="pathway">
    <text evidence="2">Nucleotide-sugar biosynthesis; GDP-alpha-D-mannose biosynthesis; alpha-D-mannose 1-phosphate from D-fructose 6-phosphate: step 2/2.</text>
</comment>
<keyword evidence="9" id="KW-0413">Isomerase</keyword>
<sequence>MTILLFDVDGTLTPSGDIIQPDMTQLLSLLSQKNEIKLGIVGGGNYEKIKWQMQDSLKYFKYVFAECGAVIYVDGKLVSEKNMLDYCDRKVLNDIVKKALNEISQMPIIYHGNQIDFRKGLVYISPPGMQATNFERNIFIDLDTKFNLRKNLLNKLNFINSDSQFEITLGGAVGIAVYPKGWNKSQVLQYFSENNIKDKMYYFGDRCEPDGNDYPIYSHSLVHGIAVKDYKDTIIKLNGLFDE</sequence>
<dbReference type="Gene3D" id="3.30.1240.20">
    <property type="match status" value="1"/>
</dbReference>
<evidence type="ECO:0000256" key="8">
    <source>
        <dbReference type="ARBA" id="ARBA00022842"/>
    </source>
</evidence>
<comment type="similarity">
    <text evidence="3">Belongs to the eukaryotic PMM family.</text>
</comment>
<accession>A0A6N1NXN1</accession>
<evidence type="ECO:0000256" key="9">
    <source>
        <dbReference type="ARBA" id="ARBA00023235"/>
    </source>
</evidence>
<dbReference type="KEGG" id="vg:80518049"/>
<dbReference type="GeneID" id="80518049"/>
<dbReference type="GO" id="GO:0006487">
    <property type="term" value="P:protein N-linked glycosylation"/>
    <property type="evidence" value="ECO:0007669"/>
    <property type="project" value="TreeGrafter"/>
</dbReference>
<dbReference type="SUPFAM" id="SSF56784">
    <property type="entry name" value="HAD-like"/>
    <property type="match status" value="1"/>
</dbReference>
<dbReference type="InterPro" id="IPR036412">
    <property type="entry name" value="HAD-like_sf"/>
</dbReference>
<evidence type="ECO:0000256" key="7">
    <source>
        <dbReference type="ARBA" id="ARBA00022723"/>
    </source>
</evidence>
<dbReference type="Gene3D" id="3.40.50.1000">
    <property type="entry name" value="HAD superfamily/HAD-like"/>
    <property type="match status" value="1"/>
</dbReference>
<dbReference type="GO" id="GO:0006013">
    <property type="term" value="P:mannose metabolic process"/>
    <property type="evidence" value="ECO:0007669"/>
    <property type="project" value="TreeGrafter"/>
</dbReference>
<evidence type="ECO:0000313" key="10">
    <source>
        <dbReference type="EMBL" id="QKU34932.1"/>
    </source>
</evidence>
<dbReference type="InterPro" id="IPR005002">
    <property type="entry name" value="PMM"/>
</dbReference>
<evidence type="ECO:0000256" key="3">
    <source>
        <dbReference type="ARBA" id="ARBA00009736"/>
    </source>
</evidence>
<evidence type="ECO:0000256" key="6">
    <source>
        <dbReference type="ARBA" id="ARBA00022490"/>
    </source>
</evidence>
<keyword evidence="8" id="KW-0460">Magnesium</keyword>
<dbReference type="PANTHER" id="PTHR10466">
    <property type="entry name" value="PHOSPHOMANNOMUTASE"/>
    <property type="match status" value="1"/>
</dbReference>
<dbReference type="InterPro" id="IPR006379">
    <property type="entry name" value="HAD-SF_hydro_IIB"/>
</dbReference>
<organism evidence="10">
    <name type="scientific">Tupanvirus soda lake</name>
    <dbReference type="NCBI Taxonomy" id="2126985"/>
    <lineage>
        <taxon>Viruses</taxon>
        <taxon>Varidnaviria</taxon>
        <taxon>Bamfordvirae</taxon>
        <taxon>Nucleocytoviricota</taxon>
        <taxon>Megaviricetes</taxon>
        <taxon>Imitervirales</taxon>
        <taxon>Mimiviridae</taxon>
        <taxon>Megamimivirinae</taxon>
        <taxon>Tupanvirus</taxon>
        <taxon>Tupanvirus salinum</taxon>
    </lineage>
</organism>
<dbReference type="GO" id="GO:0046872">
    <property type="term" value="F:metal ion binding"/>
    <property type="evidence" value="ECO:0007669"/>
    <property type="project" value="UniProtKB-KW"/>
</dbReference>
<evidence type="ECO:0000256" key="2">
    <source>
        <dbReference type="ARBA" id="ARBA00004699"/>
    </source>
</evidence>
<dbReference type="UniPathway" id="UPA00126">
    <property type="reaction ID" value="UER00424"/>
</dbReference>
<dbReference type="RefSeq" id="YP_010781585.1">
    <property type="nucleotide sequence ID" value="NC_075039.1"/>
</dbReference>
<comment type="subcellular location">
    <subcellularLocation>
        <location evidence="1">Cytoplasm</location>
    </subcellularLocation>
</comment>
<dbReference type="GO" id="GO:0009298">
    <property type="term" value="P:GDP-mannose biosynthetic process"/>
    <property type="evidence" value="ECO:0007669"/>
    <property type="project" value="UniProtKB-UniPathway"/>
</dbReference>
<dbReference type="GO" id="GO:0004615">
    <property type="term" value="F:phosphomannomutase activity"/>
    <property type="evidence" value="ECO:0007669"/>
    <property type="project" value="UniProtKB-EC"/>
</dbReference>